<comment type="subcellular location">
    <subcellularLocation>
        <location evidence="1">Nucleus</location>
    </subcellularLocation>
</comment>
<evidence type="ECO:0000256" key="1">
    <source>
        <dbReference type="ARBA" id="ARBA00004123"/>
    </source>
</evidence>
<organism evidence="5 6">
    <name type="scientific">Cyclostephanos tholiformis</name>
    <dbReference type="NCBI Taxonomy" id="382380"/>
    <lineage>
        <taxon>Eukaryota</taxon>
        <taxon>Sar</taxon>
        <taxon>Stramenopiles</taxon>
        <taxon>Ochrophyta</taxon>
        <taxon>Bacillariophyta</taxon>
        <taxon>Coscinodiscophyceae</taxon>
        <taxon>Thalassiosirophycidae</taxon>
        <taxon>Stephanodiscales</taxon>
        <taxon>Stephanodiscaceae</taxon>
        <taxon>Cyclostephanos</taxon>
    </lineage>
</organism>
<proteinExistence type="predicted"/>
<feature type="region of interest" description="Disordered" evidence="4">
    <location>
        <begin position="489"/>
        <end position="513"/>
    </location>
</feature>
<accession>A0ABD3SSH3</accession>
<name>A0ABD3SSH3_9STRA</name>
<evidence type="ECO:0000313" key="6">
    <source>
        <dbReference type="Proteomes" id="UP001530377"/>
    </source>
</evidence>
<dbReference type="GO" id="GO:0005634">
    <property type="term" value="C:nucleus"/>
    <property type="evidence" value="ECO:0007669"/>
    <property type="project" value="UniProtKB-SubCell"/>
</dbReference>
<keyword evidence="3" id="KW-0539">Nucleus</keyword>
<keyword evidence="2" id="KW-0813">Transport</keyword>
<gene>
    <name evidence="5" type="ORF">ACHAXA_003771</name>
</gene>
<evidence type="ECO:0000313" key="5">
    <source>
        <dbReference type="EMBL" id="KAL3827502.1"/>
    </source>
</evidence>
<dbReference type="EMBL" id="JALLPB020000003">
    <property type="protein sequence ID" value="KAL3827502.1"/>
    <property type="molecule type" value="Genomic_DNA"/>
</dbReference>
<evidence type="ECO:0000256" key="4">
    <source>
        <dbReference type="SAM" id="MobiDB-lite"/>
    </source>
</evidence>
<feature type="region of interest" description="Disordered" evidence="4">
    <location>
        <begin position="334"/>
        <end position="363"/>
    </location>
</feature>
<feature type="region of interest" description="Disordered" evidence="4">
    <location>
        <begin position="155"/>
        <end position="187"/>
    </location>
</feature>
<dbReference type="Proteomes" id="UP001530377">
    <property type="component" value="Unassembled WGS sequence"/>
</dbReference>
<evidence type="ECO:0000256" key="3">
    <source>
        <dbReference type="ARBA" id="ARBA00023242"/>
    </source>
</evidence>
<protein>
    <submittedName>
        <fullName evidence="5">Uncharacterized protein</fullName>
    </submittedName>
</protein>
<feature type="region of interest" description="Disordered" evidence="4">
    <location>
        <begin position="377"/>
        <end position="425"/>
    </location>
</feature>
<dbReference type="GO" id="GO:0032991">
    <property type="term" value="C:protein-containing complex"/>
    <property type="evidence" value="ECO:0007669"/>
    <property type="project" value="UniProtKB-ARBA"/>
</dbReference>
<dbReference type="PANTHER" id="PTHR13405">
    <property type="entry name" value="NUCLEAR PORE COMPLEX PROTEIN NUP133"/>
    <property type="match status" value="1"/>
</dbReference>
<reference evidence="5 6" key="1">
    <citation type="submission" date="2024-10" db="EMBL/GenBank/DDBJ databases">
        <title>Updated reference genomes for cyclostephanoid diatoms.</title>
        <authorList>
            <person name="Roberts W.R."/>
            <person name="Alverson A.J."/>
        </authorList>
    </citation>
    <scope>NUCLEOTIDE SEQUENCE [LARGE SCALE GENOMIC DNA]</scope>
    <source>
        <strain evidence="5 6">AJA228-03</strain>
    </source>
</reference>
<sequence length="1458" mass="156458">MAPDRRLIRDDDASSSLGVRCSSNVVGVVPPKVHEVLAKCIDDDDVPRGRVDDRCSGASYVLVGGRGARGGVGGGNNDRAADDDGGSVVVVLWEHATQTLNEDLVAPISGLYARVTHPEHRRIALDGDGRGNTNRSRRVNDLLVVVLGHDGGGGDGDGGGGIYRDRRRRGRRGPASSSPSTSPRHAYVASPATGVLCVWVLDDDDDVRGGGGAGGSDVGDVDKCAECDASVRLRLGEGEYLTALTPVVDDASPGAAPLPSSSFSPSWLLVSTSRGRLWKVHRTSRPPTLHARLVESAIIGRTTHSGGAAGDGGNSTVGIIRGLYDYLTTPSKKRTSMHAGGDGGGNATSGRVGTDRRGEEGEDEYIVALIPLPLTPRTTTMTMKGMDAHDVGGGGRKSPSRGPAGMPPPRKQLRLPPSSSSSSIVVPSSRARVVSLTSSMALREWIVSTSFDDDEDGGGIDGRLREGRTSPFRLFPRRIDGTLDLSALVKPSSRSDHGGPPPDDSANSMAEGWGDGPLEGYRRLDVLAAPILVADGASIIIAIRISMDDGRDDEATRTYIVRIGGLSMDDDEGGGGEPYIVDAAWLDRYSGPSLSDAVVDGGESGGLECVGLAVAEEDEEPRDRRGDDDAAIVIGGSVAYVGFGPRGGRGGGGGPGRGGRPFPVTVSAIHFPPIDVAMARWQREPPRVKDLDLHPDIVPSVVRDSFSYDPLTGGCVFLSTTGLLCGAHVRFPIVPQRQQLALSSSSREGAEKSILRLTSSSLLLLANDEAVLTIKSHLQSSFRQYLSNIKEASNGGGVSNARSVVAPSIRTCPSRVLSAAVVLASNDLVRASSGGAGAPFAPSITSGASSPLTALRDKLRLHRDFVTFLVHAGAYRRVSTEGRVRLRDHGEMITATRALLIECKGYFSMAEAAVEGGDNSRRREVAHARQIVMTALEGASDDVTLLPHRWGRLQQLVISDGASPLLGQDMLLLLTSATICEGIGQALRYRQNESSPLYDIPSCGTSSYPPWTSSASVLAVLFAQLRFIQQWSESALSKSVDHDNDLRRYVEDLSASVLSGHRIALTLDEPDNDVVLKSSYEEAKSLAVSLLRQIANDQKDDLVALKTSLEHSHFEGIVQICHDHRQSWRFIGPFADEKADERYDLRQMILNSSPDSPYRHLHQSRDYNTGLSFCSYVLRWYADRGFFSEVFELGKHCHHDLTRYVRNDDRLSKLAWIQHLRVGGHEQATVSLLGVTSPVLFGKESRMSLWEKDQMMSLAKLSNKLAGAKSANRTAVRDQRTKTIENGLTLVSAQRILQEDAELGDEIALDENDILRLALEKIQSSQDVDEIKRFAICGLSVAAAKTPDQIEAMARDATTIWHAVIRADIETWQNVANENSMAVGGMEEDELMHFVKGTAFVGVLYDFVTASGGGEMQHVGFSSHQVRDRLVHELGSDELEKVLTMSAGIVVDSVETSL</sequence>
<dbReference type="PANTHER" id="PTHR13405:SF11">
    <property type="entry name" value="NUCLEAR PORE COMPLEX PROTEIN NUP133"/>
    <property type="match status" value="1"/>
</dbReference>
<keyword evidence="6" id="KW-1185">Reference proteome</keyword>
<dbReference type="InterPro" id="IPR037624">
    <property type="entry name" value="Nup133-like"/>
</dbReference>
<evidence type="ECO:0000256" key="2">
    <source>
        <dbReference type="ARBA" id="ARBA00022448"/>
    </source>
</evidence>
<feature type="compositionally biased region" description="Low complexity" evidence="4">
    <location>
        <begin position="414"/>
        <end position="425"/>
    </location>
</feature>
<comment type="caution">
    <text evidence="5">The sequence shown here is derived from an EMBL/GenBank/DDBJ whole genome shotgun (WGS) entry which is preliminary data.</text>
</comment>